<dbReference type="InterPro" id="IPR001943">
    <property type="entry name" value="UVR_dom"/>
</dbReference>
<sequence length="837" mass="92301">MDNLFTPSAKSVLVLAQEQAKYFKHQAVGTEHLLLALAIEKNGIANKVLQQYAVTEDDIREEIERFTGYGTLSNVGKDTYLPYSPKAKEILSVAGDEAKRLGANKIGTEHLLLAMLSDESILSSRILMNLNLDLGQTRKVVLRKLGVSDAMNKRKGNGPARGGNGKRTEGTPTLDSLARDLTQLASEKQMDPVVGRAKEVKRVIQILSRRTKNNPVLIGEPGVGKTAIAEGLAQKIIAGDVPSDMADKRLMMLDMGSLVAGTKYRGEFEDRLKKVIDEIYNDGHVILFIDELHTLIGAGGAEGAIDASNILKPALARGELQTIGATTLNEYQKYIESDAALERRFATVMVDEPTNEEAVEILTGLRPRYEAHHHVNITDEAVNQAVALSSRYISDRFLPDKAIDLMDEAAAKVRIDQMDKPTKLSKNRDKLSTLRQQKETAIEDQDFEQAAEIRKQEMKLKQRLETQQANHDAEAAAGETPKYSLQVTGEDIAQVVAEWTGVPLTQLQKSESERLVNLEKILHERVVGQPEAVSAVARAIRRARSGLKDPSRPIGSFMFLGPTGVGKTELAKALAEAMFGSEDNMIRIDMSEYMERYSTSRLIGSAPGYVGYDEGGQLTEKVRQKPYSVVLFDEVEKAHPDVFNILLQVLDDGYLTDSKGRKVDFRNTILIMTSNLGATTLRDEKSVGFGAVDKTNDYQAVSATIREELRKAFRPEFLNRIDETIVFHSLNREELHEIVKLMAQEIVDRVAQQGIKIKITPAAIDVVAKAGFDPEYGARPIRRALQAEVEDRLSESLLTGEIKVDDQVTIGASKGVITINVKNQPSSSDGRSTVSSK</sequence>
<dbReference type="InterPro" id="IPR019489">
    <property type="entry name" value="Clp_ATPase_C"/>
</dbReference>
<comment type="function">
    <text evidence="5">Part of a stress-induced multi-chaperone system, it is involved in the recovery of the cell from heat-induced damage, in cooperation with DnaK, DnaJ and GrpE. Acts before DnaK, in the processing of protein aggregates. Protein binding stimulates the ATPase activity; ATP hydrolysis unfolds the denatured protein aggregates, which probably helps expose new hydrophobic binding sites on the surface of ClpB-bound aggregates, contributing to the solubilization and refolding of denatured protein aggregates by DnaK.</text>
</comment>
<accession>A0ABW1R8E4</accession>
<feature type="domain" description="Clp R" evidence="10">
    <location>
        <begin position="1"/>
        <end position="147"/>
    </location>
</feature>
<dbReference type="Gene3D" id="1.10.8.60">
    <property type="match status" value="1"/>
</dbReference>
<dbReference type="InterPro" id="IPR001270">
    <property type="entry name" value="ClpA/B"/>
</dbReference>
<dbReference type="Gene3D" id="3.40.50.300">
    <property type="entry name" value="P-loop containing nucleotide triphosphate hydrolases"/>
    <property type="match status" value="3"/>
</dbReference>
<dbReference type="SUPFAM" id="SSF52540">
    <property type="entry name" value="P-loop containing nucleoside triphosphate hydrolases"/>
    <property type="match status" value="2"/>
</dbReference>
<name>A0ABW1R8E4_9LACO</name>
<comment type="caution">
    <text evidence="11">The sequence shown here is derived from an EMBL/GenBank/DDBJ whole genome shotgun (WGS) entry which is preliminary data.</text>
</comment>
<dbReference type="RefSeq" id="WP_137640468.1">
    <property type="nucleotide sequence ID" value="NZ_BJDK01000020.1"/>
</dbReference>
<keyword evidence="4 7" id="KW-0143">Chaperone</keyword>
<gene>
    <name evidence="11" type="ORF">ACFP3T_14345</name>
</gene>
<dbReference type="InterPro" id="IPR036628">
    <property type="entry name" value="Clp_N_dom_sf"/>
</dbReference>
<evidence type="ECO:0000256" key="8">
    <source>
        <dbReference type="SAM" id="MobiDB-lite"/>
    </source>
</evidence>
<dbReference type="Pfam" id="PF07724">
    <property type="entry name" value="AAA_2"/>
    <property type="match status" value="1"/>
</dbReference>
<evidence type="ECO:0000256" key="2">
    <source>
        <dbReference type="ARBA" id="ARBA00022741"/>
    </source>
</evidence>
<dbReference type="SMART" id="SM00382">
    <property type="entry name" value="AAA"/>
    <property type="match status" value="2"/>
</dbReference>
<dbReference type="PANTHER" id="PTHR11638">
    <property type="entry name" value="ATP-DEPENDENT CLP PROTEASE"/>
    <property type="match status" value="1"/>
</dbReference>
<dbReference type="PROSITE" id="PS00871">
    <property type="entry name" value="CLPAB_2"/>
    <property type="match status" value="1"/>
</dbReference>
<dbReference type="GO" id="GO:0005524">
    <property type="term" value="F:ATP binding"/>
    <property type="evidence" value="ECO:0007669"/>
    <property type="project" value="UniProtKB-KW"/>
</dbReference>
<dbReference type="PRINTS" id="PR00300">
    <property type="entry name" value="CLPPROTEASEA"/>
</dbReference>
<evidence type="ECO:0000256" key="7">
    <source>
        <dbReference type="RuleBase" id="RU004432"/>
    </source>
</evidence>
<proteinExistence type="inferred from homology"/>
<dbReference type="InterPro" id="IPR018368">
    <property type="entry name" value="ClpA/B_CS1"/>
</dbReference>
<dbReference type="SUPFAM" id="SSF81923">
    <property type="entry name" value="Double Clp-N motif"/>
    <property type="match status" value="1"/>
</dbReference>
<dbReference type="GO" id="GO:0006508">
    <property type="term" value="P:proteolysis"/>
    <property type="evidence" value="ECO:0007669"/>
    <property type="project" value="UniProtKB-KW"/>
</dbReference>
<organism evidence="11 12">
    <name type="scientific">Lactiplantibacillus dongliensis</name>
    <dbReference type="NCBI Taxonomy" id="2559919"/>
    <lineage>
        <taxon>Bacteria</taxon>
        <taxon>Bacillati</taxon>
        <taxon>Bacillota</taxon>
        <taxon>Bacilli</taxon>
        <taxon>Lactobacillales</taxon>
        <taxon>Lactobacillaceae</taxon>
        <taxon>Lactiplantibacillus</taxon>
    </lineage>
</organism>
<dbReference type="InterPro" id="IPR003593">
    <property type="entry name" value="AAA+_ATPase"/>
</dbReference>
<dbReference type="PROSITE" id="PS51903">
    <property type="entry name" value="CLP_R"/>
    <property type="match status" value="1"/>
</dbReference>
<dbReference type="Gene3D" id="1.10.1780.10">
    <property type="entry name" value="Clp, N-terminal domain"/>
    <property type="match status" value="1"/>
</dbReference>
<dbReference type="Pfam" id="PF17871">
    <property type="entry name" value="AAA_lid_9"/>
    <property type="match status" value="1"/>
</dbReference>
<dbReference type="InterPro" id="IPR003959">
    <property type="entry name" value="ATPase_AAA_core"/>
</dbReference>
<dbReference type="PANTHER" id="PTHR11638:SF18">
    <property type="entry name" value="HEAT SHOCK PROTEIN 104"/>
    <property type="match status" value="1"/>
</dbReference>
<evidence type="ECO:0000259" key="10">
    <source>
        <dbReference type="PROSITE" id="PS51903"/>
    </source>
</evidence>
<evidence type="ECO:0000256" key="1">
    <source>
        <dbReference type="ARBA" id="ARBA00022737"/>
    </source>
</evidence>
<keyword evidence="3 7" id="KW-0067">ATP-binding</keyword>
<evidence type="ECO:0000256" key="6">
    <source>
        <dbReference type="PROSITE-ProRule" id="PRU01251"/>
    </source>
</evidence>
<evidence type="ECO:0000256" key="3">
    <source>
        <dbReference type="ARBA" id="ARBA00022840"/>
    </source>
</evidence>
<dbReference type="InterPro" id="IPR041546">
    <property type="entry name" value="ClpA/ClpB_AAA_lid"/>
</dbReference>
<dbReference type="CDD" id="cd19499">
    <property type="entry name" value="RecA-like_ClpB_Hsp104-like"/>
    <property type="match status" value="1"/>
</dbReference>
<dbReference type="EMBL" id="JBHSSD010000060">
    <property type="protein sequence ID" value="MFC6165840.1"/>
    <property type="molecule type" value="Genomic_DNA"/>
</dbReference>
<comment type="similarity">
    <text evidence="7">Belongs to the ClpA/ClpB family.</text>
</comment>
<dbReference type="Pfam" id="PF10431">
    <property type="entry name" value="ClpB_D2-small"/>
    <property type="match status" value="1"/>
</dbReference>
<feature type="domain" description="UVR" evidence="9">
    <location>
        <begin position="428"/>
        <end position="463"/>
    </location>
</feature>
<dbReference type="GO" id="GO:0008233">
    <property type="term" value="F:peptidase activity"/>
    <property type="evidence" value="ECO:0007669"/>
    <property type="project" value="UniProtKB-KW"/>
</dbReference>
<dbReference type="SMART" id="SM01086">
    <property type="entry name" value="ClpB_D2-small"/>
    <property type="match status" value="1"/>
</dbReference>
<keyword evidence="1 6" id="KW-0677">Repeat</keyword>
<dbReference type="PROSITE" id="PS50151">
    <property type="entry name" value="UVR"/>
    <property type="match status" value="1"/>
</dbReference>
<dbReference type="PROSITE" id="PS00870">
    <property type="entry name" value="CLPAB_1"/>
    <property type="match status" value="1"/>
</dbReference>
<dbReference type="CDD" id="cd00009">
    <property type="entry name" value="AAA"/>
    <property type="match status" value="1"/>
</dbReference>
<keyword evidence="11" id="KW-0645">Protease</keyword>
<evidence type="ECO:0000259" key="9">
    <source>
        <dbReference type="PROSITE" id="PS50151"/>
    </source>
</evidence>
<dbReference type="Pfam" id="PF00004">
    <property type="entry name" value="AAA"/>
    <property type="match status" value="1"/>
</dbReference>
<evidence type="ECO:0000313" key="11">
    <source>
        <dbReference type="EMBL" id="MFC6165840.1"/>
    </source>
</evidence>
<dbReference type="InterPro" id="IPR027417">
    <property type="entry name" value="P-loop_NTPase"/>
</dbReference>
<evidence type="ECO:0000256" key="5">
    <source>
        <dbReference type="ARBA" id="ARBA00025613"/>
    </source>
</evidence>
<keyword evidence="12" id="KW-1185">Reference proteome</keyword>
<keyword evidence="2 7" id="KW-0547">Nucleotide-binding</keyword>
<reference evidence="12" key="1">
    <citation type="journal article" date="2019" name="Int. J. Syst. Evol. Microbiol.">
        <title>The Global Catalogue of Microorganisms (GCM) 10K type strain sequencing project: providing services to taxonomists for standard genome sequencing and annotation.</title>
        <authorList>
            <consortium name="The Broad Institute Genomics Platform"/>
            <consortium name="The Broad Institute Genome Sequencing Center for Infectious Disease"/>
            <person name="Wu L."/>
            <person name="Ma J."/>
        </authorList>
    </citation>
    <scope>NUCLEOTIDE SEQUENCE [LARGE SCALE GENOMIC DNA]</scope>
    <source>
        <strain evidence="12">CCM 8932</strain>
    </source>
</reference>
<evidence type="ECO:0000256" key="4">
    <source>
        <dbReference type="ARBA" id="ARBA00023186"/>
    </source>
</evidence>
<feature type="region of interest" description="Disordered" evidence="8">
    <location>
        <begin position="151"/>
        <end position="173"/>
    </location>
</feature>
<dbReference type="InterPro" id="IPR028299">
    <property type="entry name" value="ClpA/B_CS2"/>
</dbReference>
<dbReference type="InterPro" id="IPR004176">
    <property type="entry name" value="Clp_R_N"/>
</dbReference>
<protein>
    <submittedName>
        <fullName evidence="11">ATP-dependent Clp protease ATP-binding subunit</fullName>
    </submittedName>
</protein>
<keyword evidence="11" id="KW-0378">Hydrolase</keyword>
<dbReference type="Pfam" id="PF02861">
    <property type="entry name" value="Clp_N"/>
    <property type="match status" value="1"/>
</dbReference>
<dbReference type="InterPro" id="IPR050130">
    <property type="entry name" value="ClpA_ClpB"/>
</dbReference>
<evidence type="ECO:0000313" key="12">
    <source>
        <dbReference type="Proteomes" id="UP001596253"/>
    </source>
</evidence>
<dbReference type="Proteomes" id="UP001596253">
    <property type="component" value="Unassembled WGS sequence"/>
</dbReference>